<evidence type="ECO:0000256" key="1">
    <source>
        <dbReference type="SAM" id="SignalP"/>
    </source>
</evidence>
<feature type="signal peptide" evidence="1">
    <location>
        <begin position="1"/>
        <end position="16"/>
    </location>
</feature>
<keyword evidence="1" id="KW-0732">Signal</keyword>
<sequence length="91" mass="10247">MGSFFVLLSSRQSAAAWCLRQCKSAPKIEKKVFALPQCTMARNHPLMMKILVGNGDVDNRMKYLFDGNCRLRGRVNVEALLIDEDGIKRCA</sequence>
<reference evidence="2 3" key="1">
    <citation type="submission" date="2021-06" db="EMBL/GenBank/DDBJ databases">
        <title>Caerostris extrusa draft genome.</title>
        <authorList>
            <person name="Kono N."/>
            <person name="Arakawa K."/>
        </authorList>
    </citation>
    <scope>NUCLEOTIDE SEQUENCE [LARGE SCALE GENOMIC DNA]</scope>
</reference>
<dbReference type="Proteomes" id="UP001054945">
    <property type="component" value="Unassembled WGS sequence"/>
</dbReference>
<keyword evidence="3" id="KW-1185">Reference proteome</keyword>
<name>A0AAV4P3F1_CAEEX</name>
<dbReference type="AlphaFoldDB" id="A0AAV4P3F1"/>
<proteinExistence type="predicted"/>
<evidence type="ECO:0000313" key="3">
    <source>
        <dbReference type="Proteomes" id="UP001054945"/>
    </source>
</evidence>
<gene>
    <name evidence="2" type="ORF">CEXT_93851</name>
</gene>
<dbReference type="EMBL" id="BPLR01021612">
    <property type="protein sequence ID" value="GIX91772.1"/>
    <property type="molecule type" value="Genomic_DNA"/>
</dbReference>
<accession>A0AAV4P3F1</accession>
<protein>
    <submittedName>
        <fullName evidence="2">Uncharacterized protein</fullName>
    </submittedName>
</protein>
<evidence type="ECO:0000313" key="2">
    <source>
        <dbReference type="EMBL" id="GIX91772.1"/>
    </source>
</evidence>
<comment type="caution">
    <text evidence="2">The sequence shown here is derived from an EMBL/GenBank/DDBJ whole genome shotgun (WGS) entry which is preliminary data.</text>
</comment>
<feature type="chain" id="PRO_5043506617" evidence="1">
    <location>
        <begin position="17"/>
        <end position="91"/>
    </location>
</feature>
<organism evidence="2 3">
    <name type="scientific">Caerostris extrusa</name>
    <name type="common">Bark spider</name>
    <name type="synonym">Caerostris bankana</name>
    <dbReference type="NCBI Taxonomy" id="172846"/>
    <lineage>
        <taxon>Eukaryota</taxon>
        <taxon>Metazoa</taxon>
        <taxon>Ecdysozoa</taxon>
        <taxon>Arthropoda</taxon>
        <taxon>Chelicerata</taxon>
        <taxon>Arachnida</taxon>
        <taxon>Araneae</taxon>
        <taxon>Araneomorphae</taxon>
        <taxon>Entelegynae</taxon>
        <taxon>Araneoidea</taxon>
        <taxon>Araneidae</taxon>
        <taxon>Caerostris</taxon>
    </lineage>
</organism>